<protein>
    <submittedName>
        <fullName evidence="1">Uncharacterized protein</fullName>
    </submittedName>
</protein>
<dbReference type="Proteomes" id="UP000076532">
    <property type="component" value="Unassembled WGS sequence"/>
</dbReference>
<keyword evidence="2" id="KW-1185">Reference proteome</keyword>
<name>A0A166PFE1_9AGAM</name>
<dbReference type="EMBL" id="KV417517">
    <property type="protein sequence ID" value="KZP26029.1"/>
    <property type="molecule type" value="Genomic_DNA"/>
</dbReference>
<sequence>MPRTFAHTQHQHWQLAPTLAPNAHAPSTHVHHTLIADRRRDRLNPALRESIASVVFTTLAGAHTVQPVHHAQGLAMSPICVLLPSPVASPTCTPPVSLAPLSRLAPPTCPVTMSRHSCGVHRGVEPSHVSAPSSSWQAPPTCTLATLPHRCPALSLARTSSLVIAASGARKLALSACFHPVPAPHPRALRPGTESLCRPPQGTFTTSPAAAHGHNCVSARDDSCRVYQQCIRWPGRAAGSLDATLRGSGVMLRFNITAGGIIEGSGTHGTGGAA</sequence>
<gene>
    <name evidence="1" type="ORF">FIBSPDRAFT_949821</name>
</gene>
<evidence type="ECO:0000313" key="1">
    <source>
        <dbReference type="EMBL" id="KZP26029.1"/>
    </source>
</evidence>
<reference evidence="1 2" key="1">
    <citation type="journal article" date="2016" name="Mol. Biol. Evol.">
        <title>Comparative Genomics of Early-Diverging Mushroom-Forming Fungi Provides Insights into the Origins of Lignocellulose Decay Capabilities.</title>
        <authorList>
            <person name="Nagy L.G."/>
            <person name="Riley R."/>
            <person name="Tritt A."/>
            <person name="Adam C."/>
            <person name="Daum C."/>
            <person name="Floudas D."/>
            <person name="Sun H."/>
            <person name="Yadav J.S."/>
            <person name="Pangilinan J."/>
            <person name="Larsson K.H."/>
            <person name="Matsuura K."/>
            <person name="Barry K."/>
            <person name="Labutti K."/>
            <person name="Kuo R."/>
            <person name="Ohm R.A."/>
            <person name="Bhattacharya S.S."/>
            <person name="Shirouzu T."/>
            <person name="Yoshinaga Y."/>
            <person name="Martin F.M."/>
            <person name="Grigoriev I.V."/>
            <person name="Hibbett D.S."/>
        </authorList>
    </citation>
    <scope>NUCLEOTIDE SEQUENCE [LARGE SCALE GENOMIC DNA]</scope>
    <source>
        <strain evidence="1 2">CBS 109695</strain>
    </source>
</reference>
<organism evidence="1 2">
    <name type="scientific">Athelia psychrophila</name>
    <dbReference type="NCBI Taxonomy" id="1759441"/>
    <lineage>
        <taxon>Eukaryota</taxon>
        <taxon>Fungi</taxon>
        <taxon>Dikarya</taxon>
        <taxon>Basidiomycota</taxon>
        <taxon>Agaricomycotina</taxon>
        <taxon>Agaricomycetes</taxon>
        <taxon>Agaricomycetidae</taxon>
        <taxon>Atheliales</taxon>
        <taxon>Atheliaceae</taxon>
        <taxon>Athelia</taxon>
    </lineage>
</organism>
<dbReference type="AlphaFoldDB" id="A0A166PFE1"/>
<accession>A0A166PFE1</accession>
<proteinExistence type="predicted"/>
<evidence type="ECO:0000313" key="2">
    <source>
        <dbReference type="Proteomes" id="UP000076532"/>
    </source>
</evidence>